<dbReference type="AlphaFoldDB" id="A0A2N3HZF9"/>
<gene>
    <name evidence="2" type="ORF">BZG02_08670</name>
</gene>
<dbReference type="EMBL" id="MVDD01000005">
    <property type="protein sequence ID" value="PKQ63442.1"/>
    <property type="molecule type" value="Genomic_DNA"/>
</dbReference>
<sequence>MKRNYFGWYILIVLLFSVTACKPSAKNLDSKVSKTYKKENLEHAKGFEIFHSQEDKLLRIYKDKANDSTYQEFKLVKKKLAGDKSTTTIQVPCKKIICLSSTQLTYFFALKDIDNIVATNSSRHLFHEGISKRIKNGSVKRVGKEGHFNAELIAGLNPDLIFVSPFKSGGYDALRNLGIPLIPMAAYDEKTPLGRAEWVKMIAPFIGKEERADSLFQKISIRYDSLKNLTENVRVRPTVFSGKMKSGTWYVPGGKSFYANYFRDAGAKYIIEDDQQGAYPLGFESVYTKAANADFWRILVPEPVGFDREALVKQDARYGDFKAYKNGNVVMCNIREKPYYEQNAMKPDVILADYIHFFHPNLLPNYQPEFYEVLK</sequence>
<dbReference type="OrthoDB" id="9812528at2"/>
<evidence type="ECO:0000313" key="2">
    <source>
        <dbReference type="EMBL" id="PKQ63442.1"/>
    </source>
</evidence>
<comment type="caution">
    <text evidence="2">The sequence shown here is derived from an EMBL/GenBank/DDBJ whole genome shotgun (WGS) entry which is preliminary data.</text>
</comment>
<keyword evidence="3" id="KW-1185">Reference proteome</keyword>
<name>A0A2N3HZF9_9BACT</name>
<dbReference type="InterPro" id="IPR050902">
    <property type="entry name" value="ABC_Transporter_SBP"/>
</dbReference>
<dbReference type="PROSITE" id="PS50983">
    <property type="entry name" value="FE_B12_PBP"/>
    <property type="match status" value="1"/>
</dbReference>
<accession>A0A2N3HZF9</accession>
<proteinExistence type="predicted"/>
<dbReference type="Gene3D" id="3.40.50.1980">
    <property type="entry name" value="Nitrogenase molybdenum iron protein domain"/>
    <property type="match status" value="2"/>
</dbReference>
<dbReference type="SUPFAM" id="SSF53807">
    <property type="entry name" value="Helical backbone' metal receptor"/>
    <property type="match status" value="1"/>
</dbReference>
<organism evidence="2 3">
    <name type="scientific">Labilibaculum filiforme</name>
    <dbReference type="NCBI Taxonomy" id="1940526"/>
    <lineage>
        <taxon>Bacteria</taxon>
        <taxon>Pseudomonadati</taxon>
        <taxon>Bacteroidota</taxon>
        <taxon>Bacteroidia</taxon>
        <taxon>Marinilabiliales</taxon>
        <taxon>Marinifilaceae</taxon>
        <taxon>Labilibaculum</taxon>
    </lineage>
</organism>
<feature type="domain" description="Fe/B12 periplasmic-binding" evidence="1">
    <location>
        <begin position="95"/>
        <end position="362"/>
    </location>
</feature>
<reference evidence="2 3" key="1">
    <citation type="journal article" date="2017" name="Front. Microbiol.">
        <title>Labilibaculum manganireducens gen. nov., sp. nov. and Labilibaculum filiforme sp. nov., Novel Bacteroidetes Isolated from Subsurface Sediments of the Baltic Sea.</title>
        <authorList>
            <person name="Vandieken V."/>
            <person name="Marshall I.P."/>
            <person name="Niemann H."/>
            <person name="Engelen B."/>
            <person name="Cypionka H."/>
        </authorList>
    </citation>
    <scope>NUCLEOTIDE SEQUENCE [LARGE SCALE GENOMIC DNA]</scope>
    <source>
        <strain evidence="2 3">59.16B</strain>
    </source>
</reference>
<dbReference type="PANTHER" id="PTHR30535:SF34">
    <property type="entry name" value="MOLYBDATE-BINDING PROTEIN MOLA"/>
    <property type="match status" value="1"/>
</dbReference>
<dbReference type="PANTHER" id="PTHR30535">
    <property type="entry name" value="VITAMIN B12-BINDING PROTEIN"/>
    <property type="match status" value="1"/>
</dbReference>
<evidence type="ECO:0000259" key="1">
    <source>
        <dbReference type="PROSITE" id="PS50983"/>
    </source>
</evidence>
<dbReference type="InterPro" id="IPR002491">
    <property type="entry name" value="ABC_transptr_periplasmic_BD"/>
</dbReference>
<protein>
    <submittedName>
        <fullName evidence="2">Iron ABC transporter substrate-binding protein</fullName>
    </submittedName>
</protein>
<dbReference type="GO" id="GO:0071281">
    <property type="term" value="P:cellular response to iron ion"/>
    <property type="evidence" value="ECO:0007669"/>
    <property type="project" value="TreeGrafter"/>
</dbReference>
<evidence type="ECO:0000313" key="3">
    <source>
        <dbReference type="Proteomes" id="UP000233535"/>
    </source>
</evidence>
<dbReference type="Proteomes" id="UP000233535">
    <property type="component" value="Unassembled WGS sequence"/>
</dbReference>
<dbReference type="PROSITE" id="PS51257">
    <property type="entry name" value="PROKAR_LIPOPROTEIN"/>
    <property type="match status" value="1"/>
</dbReference>
<dbReference type="Pfam" id="PF01497">
    <property type="entry name" value="Peripla_BP_2"/>
    <property type="match status" value="1"/>
</dbReference>
<dbReference type="RefSeq" id="WP_101261031.1">
    <property type="nucleotide sequence ID" value="NZ_MVDD01000005.1"/>
</dbReference>